<gene>
    <name evidence="2" type="ORF">PLEPLA_LOCUS27977</name>
</gene>
<feature type="region of interest" description="Disordered" evidence="1">
    <location>
        <begin position="12"/>
        <end position="84"/>
    </location>
</feature>
<dbReference type="Proteomes" id="UP001153269">
    <property type="component" value="Unassembled WGS sequence"/>
</dbReference>
<keyword evidence="3" id="KW-1185">Reference proteome</keyword>
<sequence>MLLSSFCLLRVSRSSSGSSRPQPLLSPHPGLEEPARLGGRGSVRLEPPGPREQTGTGTGGRESLHSNKPVSRHYCDGGTLRNRTAPLHDWWDSTRSCKVLRPTHRV</sequence>
<organism evidence="2 3">
    <name type="scientific">Pleuronectes platessa</name>
    <name type="common">European plaice</name>
    <dbReference type="NCBI Taxonomy" id="8262"/>
    <lineage>
        <taxon>Eukaryota</taxon>
        <taxon>Metazoa</taxon>
        <taxon>Chordata</taxon>
        <taxon>Craniata</taxon>
        <taxon>Vertebrata</taxon>
        <taxon>Euteleostomi</taxon>
        <taxon>Actinopterygii</taxon>
        <taxon>Neopterygii</taxon>
        <taxon>Teleostei</taxon>
        <taxon>Neoteleostei</taxon>
        <taxon>Acanthomorphata</taxon>
        <taxon>Carangaria</taxon>
        <taxon>Pleuronectiformes</taxon>
        <taxon>Pleuronectoidei</taxon>
        <taxon>Pleuronectidae</taxon>
        <taxon>Pleuronectes</taxon>
    </lineage>
</organism>
<reference evidence="2" key="1">
    <citation type="submission" date="2020-03" db="EMBL/GenBank/DDBJ databases">
        <authorList>
            <person name="Weist P."/>
        </authorList>
    </citation>
    <scope>NUCLEOTIDE SEQUENCE</scope>
</reference>
<evidence type="ECO:0000256" key="1">
    <source>
        <dbReference type="SAM" id="MobiDB-lite"/>
    </source>
</evidence>
<protein>
    <submittedName>
        <fullName evidence="2">Uncharacterized protein</fullName>
    </submittedName>
</protein>
<proteinExistence type="predicted"/>
<evidence type="ECO:0000313" key="2">
    <source>
        <dbReference type="EMBL" id="CAB1440211.1"/>
    </source>
</evidence>
<evidence type="ECO:0000313" key="3">
    <source>
        <dbReference type="Proteomes" id="UP001153269"/>
    </source>
</evidence>
<dbReference type="EMBL" id="CADEAL010002413">
    <property type="protein sequence ID" value="CAB1440211.1"/>
    <property type="molecule type" value="Genomic_DNA"/>
</dbReference>
<name>A0A9N7V125_PLEPL</name>
<comment type="caution">
    <text evidence="2">The sequence shown here is derived from an EMBL/GenBank/DDBJ whole genome shotgun (WGS) entry which is preliminary data.</text>
</comment>
<dbReference type="AlphaFoldDB" id="A0A9N7V125"/>
<accession>A0A9N7V125</accession>
<feature type="compositionally biased region" description="Low complexity" evidence="1">
    <location>
        <begin position="12"/>
        <end position="27"/>
    </location>
</feature>